<organism evidence="3 4">
    <name type="scientific">Streptomyces filamentosus</name>
    <name type="common">Streptomyces roseosporus</name>
    <dbReference type="NCBI Taxonomy" id="67294"/>
    <lineage>
        <taxon>Bacteria</taxon>
        <taxon>Bacillati</taxon>
        <taxon>Actinomycetota</taxon>
        <taxon>Actinomycetes</taxon>
        <taxon>Kitasatosporales</taxon>
        <taxon>Streptomycetaceae</taxon>
        <taxon>Streptomyces</taxon>
    </lineage>
</organism>
<dbReference type="AlphaFoldDB" id="A0A919EN12"/>
<name>A0A919EN12_STRFL</name>
<feature type="compositionally biased region" description="Low complexity" evidence="1">
    <location>
        <begin position="29"/>
        <end position="49"/>
    </location>
</feature>
<dbReference type="Proteomes" id="UP000632849">
    <property type="component" value="Unassembled WGS sequence"/>
</dbReference>
<evidence type="ECO:0000313" key="3">
    <source>
        <dbReference type="EMBL" id="GHG05374.1"/>
    </source>
</evidence>
<comment type="caution">
    <text evidence="3">The sequence shown here is derived from an EMBL/GenBank/DDBJ whole genome shotgun (WGS) entry which is preliminary data.</text>
</comment>
<feature type="region of interest" description="Disordered" evidence="1">
    <location>
        <begin position="27"/>
        <end position="58"/>
    </location>
</feature>
<dbReference type="PROSITE" id="PS51257">
    <property type="entry name" value="PROKAR_LIPOPROTEIN"/>
    <property type="match status" value="1"/>
</dbReference>
<evidence type="ECO:0000256" key="2">
    <source>
        <dbReference type="SAM" id="SignalP"/>
    </source>
</evidence>
<reference evidence="3" key="1">
    <citation type="journal article" date="2014" name="Int. J. Syst. Evol. Microbiol.">
        <title>Complete genome sequence of Corynebacterium casei LMG S-19264T (=DSM 44701T), isolated from a smear-ripened cheese.</title>
        <authorList>
            <consortium name="US DOE Joint Genome Institute (JGI-PGF)"/>
            <person name="Walter F."/>
            <person name="Albersmeier A."/>
            <person name="Kalinowski J."/>
            <person name="Ruckert C."/>
        </authorList>
    </citation>
    <scope>NUCLEOTIDE SEQUENCE</scope>
    <source>
        <strain evidence="3">JCM 4122</strain>
    </source>
</reference>
<evidence type="ECO:0000256" key="1">
    <source>
        <dbReference type="SAM" id="MobiDB-lite"/>
    </source>
</evidence>
<proteinExistence type="predicted"/>
<feature type="signal peptide" evidence="2">
    <location>
        <begin position="1"/>
        <end position="24"/>
    </location>
</feature>
<evidence type="ECO:0008006" key="5">
    <source>
        <dbReference type="Google" id="ProtNLM"/>
    </source>
</evidence>
<gene>
    <name evidence="3" type="ORF">GCM10017667_40240</name>
</gene>
<reference evidence="3" key="2">
    <citation type="submission" date="2020-09" db="EMBL/GenBank/DDBJ databases">
        <authorList>
            <person name="Sun Q."/>
            <person name="Ohkuma M."/>
        </authorList>
    </citation>
    <scope>NUCLEOTIDE SEQUENCE</scope>
    <source>
        <strain evidence="3">JCM 4122</strain>
    </source>
</reference>
<accession>A0A919EN12</accession>
<dbReference type="EMBL" id="BNBE01000002">
    <property type="protein sequence ID" value="GHG05374.1"/>
    <property type="molecule type" value="Genomic_DNA"/>
</dbReference>
<keyword evidence="4" id="KW-1185">Reference proteome</keyword>
<sequence>MTMRHPWILSLPAASLAVMLAGCGQQTNDAPPAQKTPAPAADPAQPGPKVFRENWPDKVPTRGLAKGLALPLEAYMPSYADEIAVQQARDTAEIACMRRYGFDNWRTEDLGTAPPLAANASNMPRRYGLTDLAEAKEYGYRPPHPGRESTPPPELDAPDAVTVLQGRQGDGAVTSFKGKALPEGGCTGEVDRKVGTLDANLVERLSAESFERSQKTTAVKAAMGQWSLCMKDRGYQVNDVWDTEKLHSPAADTASSEEIELATADVECKTTTNLVKVWFDEETTIQKQLIKKNESNLDKARSRKDSTLSAASVINTAAH</sequence>
<protein>
    <recommendedName>
        <fullName evidence="5">Lipoprotein</fullName>
    </recommendedName>
</protein>
<keyword evidence="2" id="KW-0732">Signal</keyword>
<evidence type="ECO:0000313" key="4">
    <source>
        <dbReference type="Proteomes" id="UP000632849"/>
    </source>
</evidence>
<feature type="chain" id="PRO_5039115827" description="Lipoprotein" evidence="2">
    <location>
        <begin position="25"/>
        <end position="319"/>
    </location>
</feature>